<evidence type="ECO:0000256" key="1">
    <source>
        <dbReference type="SAM" id="Phobius"/>
    </source>
</evidence>
<feature type="transmembrane region" description="Helical" evidence="1">
    <location>
        <begin position="60"/>
        <end position="78"/>
    </location>
</feature>
<dbReference type="EMBL" id="CAEZZD010000134">
    <property type="protein sequence ID" value="CAB4754270.1"/>
    <property type="molecule type" value="Genomic_DNA"/>
</dbReference>
<feature type="transmembrane region" description="Helical" evidence="1">
    <location>
        <begin position="177"/>
        <end position="195"/>
    </location>
</feature>
<evidence type="ECO:0000313" key="6">
    <source>
        <dbReference type="EMBL" id="CAB4846141.1"/>
    </source>
</evidence>
<protein>
    <submittedName>
        <fullName evidence="7">Unannotated protein</fullName>
    </submittedName>
</protein>
<dbReference type="AlphaFoldDB" id="A0A6J7RFN2"/>
<evidence type="ECO:0000313" key="7">
    <source>
        <dbReference type="EMBL" id="CAB5027623.1"/>
    </source>
</evidence>
<dbReference type="EMBL" id="CAFAAO010000001">
    <property type="protein sequence ID" value="CAB4792617.1"/>
    <property type="molecule type" value="Genomic_DNA"/>
</dbReference>
<dbReference type="Pfam" id="PF00892">
    <property type="entry name" value="EamA"/>
    <property type="match status" value="2"/>
</dbReference>
<feature type="transmembrane region" description="Helical" evidence="1">
    <location>
        <begin position="115"/>
        <end position="134"/>
    </location>
</feature>
<feature type="transmembrane region" description="Helical" evidence="1">
    <location>
        <begin position="232"/>
        <end position="253"/>
    </location>
</feature>
<dbReference type="EMBL" id="CAFBPK010000027">
    <property type="protein sequence ID" value="CAB5027623.1"/>
    <property type="molecule type" value="Genomic_DNA"/>
</dbReference>
<evidence type="ECO:0000313" key="4">
    <source>
        <dbReference type="EMBL" id="CAB4754270.1"/>
    </source>
</evidence>
<gene>
    <name evidence="3" type="ORF">UFOPK2648_01342</name>
    <name evidence="4" type="ORF">UFOPK2824_00858</name>
    <name evidence="5" type="ORF">UFOPK3037_00042</name>
    <name evidence="6" type="ORF">UFOPK3278_00225</name>
    <name evidence="7" type="ORF">UFOPK4097_01354</name>
</gene>
<dbReference type="InterPro" id="IPR000620">
    <property type="entry name" value="EamA_dom"/>
</dbReference>
<proteinExistence type="predicted"/>
<keyword evidence="1" id="KW-0472">Membrane</keyword>
<dbReference type="GO" id="GO:0016020">
    <property type="term" value="C:membrane"/>
    <property type="evidence" value="ECO:0007669"/>
    <property type="project" value="InterPro"/>
</dbReference>
<dbReference type="EMBL" id="CAFBIX010000003">
    <property type="protein sequence ID" value="CAB4846141.1"/>
    <property type="molecule type" value="Genomic_DNA"/>
</dbReference>
<evidence type="ECO:0000313" key="3">
    <source>
        <dbReference type="EMBL" id="CAB4719342.1"/>
    </source>
</evidence>
<keyword evidence="1" id="KW-1133">Transmembrane helix</keyword>
<keyword evidence="1" id="KW-0812">Transmembrane</keyword>
<dbReference type="SUPFAM" id="SSF103481">
    <property type="entry name" value="Multidrug resistance efflux transporter EmrE"/>
    <property type="match status" value="2"/>
</dbReference>
<reference evidence="7" key="1">
    <citation type="submission" date="2020-05" db="EMBL/GenBank/DDBJ databases">
        <authorList>
            <person name="Chiriac C."/>
            <person name="Salcher M."/>
            <person name="Ghai R."/>
            <person name="Kavagutti S V."/>
        </authorList>
    </citation>
    <scope>NUCLEOTIDE SEQUENCE</scope>
</reference>
<feature type="transmembrane region" description="Helical" evidence="1">
    <location>
        <begin position="146"/>
        <end position="165"/>
    </location>
</feature>
<organism evidence="7">
    <name type="scientific">freshwater metagenome</name>
    <dbReference type="NCBI Taxonomy" id="449393"/>
    <lineage>
        <taxon>unclassified sequences</taxon>
        <taxon>metagenomes</taxon>
        <taxon>ecological metagenomes</taxon>
    </lineage>
</organism>
<feature type="transmembrane region" description="Helical" evidence="1">
    <location>
        <begin position="84"/>
        <end position="108"/>
    </location>
</feature>
<evidence type="ECO:0000313" key="5">
    <source>
        <dbReference type="EMBL" id="CAB4792617.1"/>
    </source>
</evidence>
<feature type="domain" description="EamA" evidence="2">
    <location>
        <begin position="146"/>
        <end position="276"/>
    </location>
</feature>
<dbReference type="InterPro" id="IPR037185">
    <property type="entry name" value="EmrE-like"/>
</dbReference>
<accession>A0A6J7RFN2</accession>
<feature type="transmembrane region" description="Helical" evidence="1">
    <location>
        <begin position="259"/>
        <end position="277"/>
    </location>
</feature>
<name>A0A6J7RFN2_9ZZZZ</name>
<evidence type="ECO:0000259" key="2">
    <source>
        <dbReference type="Pfam" id="PF00892"/>
    </source>
</evidence>
<sequence length="278" mass="28925">MVAILLAFGCALSYGFGDYFGGLATRHSPLLKVLPITVVTGLISLLIALPFLGADFSRPAIISGLFAGTAGIAGYIFVMKSLGLGPMGAVAPITALIAVIIPFCVGLFRGERLTLTGSIGALLAMISIGLVSRSTIDATHPLTKTAAIYAVLGGLGFAGFLLGVSSAPDDSGLAPVIVGRIVTLVVFTVAMLVYWKRIADQPVDYKRAMASGALDVWGGVTFMMATQRGQMVLVSVIAALYPAITVLLARIFLKERLERHQVIGLYGAGIAIVLLTIS</sequence>
<dbReference type="EMBL" id="CAEZYC010000113">
    <property type="protein sequence ID" value="CAB4719342.1"/>
    <property type="molecule type" value="Genomic_DNA"/>
</dbReference>
<feature type="transmembrane region" description="Helical" evidence="1">
    <location>
        <begin position="33"/>
        <end position="53"/>
    </location>
</feature>
<feature type="domain" description="EamA" evidence="2">
    <location>
        <begin position="2"/>
        <end position="132"/>
    </location>
</feature>